<feature type="chain" id="PRO_5037772724" evidence="2">
    <location>
        <begin position="28"/>
        <end position="133"/>
    </location>
</feature>
<name>A0A930YF58_9ACTN</name>
<evidence type="ECO:0000256" key="2">
    <source>
        <dbReference type="SAM" id="SignalP"/>
    </source>
</evidence>
<dbReference type="Proteomes" id="UP000640489">
    <property type="component" value="Unassembled WGS sequence"/>
</dbReference>
<protein>
    <submittedName>
        <fullName evidence="3">Uncharacterized protein</fullName>
    </submittedName>
</protein>
<sequence>MNQASSPFLSLVVAVAMLLGGLGAAFAFDRAAHPASTSAGVTAPVATASGSARRNPETDGRRVQVRWAPCRAGSRLEAGVCVTEVVRTVTRPVSPVPVTAPRTAPRPAASPRYGEEGRSEHEDGEGREGRGDD</sequence>
<dbReference type="RefSeq" id="WP_194707646.1">
    <property type="nucleotide sequence ID" value="NZ_JADKPN010000009.1"/>
</dbReference>
<evidence type="ECO:0000256" key="1">
    <source>
        <dbReference type="SAM" id="MobiDB-lite"/>
    </source>
</evidence>
<keyword evidence="2" id="KW-0732">Signal</keyword>
<accession>A0A930YF58</accession>
<gene>
    <name evidence="3" type="ORF">ISU07_15095</name>
</gene>
<feature type="region of interest" description="Disordered" evidence="1">
    <location>
        <begin position="35"/>
        <end position="63"/>
    </location>
</feature>
<reference evidence="3" key="1">
    <citation type="submission" date="2020-11" db="EMBL/GenBank/DDBJ databases">
        <title>Nocardioides sp. nov., isolated from Soil of Cynanchum wilfordii Hemsley rhizosphere.</title>
        <authorList>
            <person name="Lee J.-S."/>
            <person name="Suh M.K."/>
            <person name="Kim J.-S."/>
        </authorList>
    </citation>
    <scope>NUCLEOTIDE SEQUENCE</scope>
    <source>
        <strain evidence="3">KCTC 19275</strain>
    </source>
</reference>
<proteinExistence type="predicted"/>
<evidence type="ECO:0000313" key="3">
    <source>
        <dbReference type="EMBL" id="MBF4764458.1"/>
    </source>
</evidence>
<feature type="compositionally biased region" description="Low complexity" evidence="1">
    <location>
        <begin position="90"/>
        <end position="112"/>
    </location>
</feature>
<organism evidence="3 4">
    <name type="scientific">Nocardioides islandensis</name>
    <dbReference type="NCBI Taxonomy" id="433663"/>
    <lineage>
        <taxon>Bacteria</taxon>
        <taxon>Bacillati</taxon>
        <taxon>Actinomycetota</taxon>
        <taxon>Actinomycetes</taxon>
        <taxon>Propionibacteriales</taxon>
        <taxon>Nocardioidaceae</taxon>
        <taxon>Nocardioides</taxon>
    </lineage>
</organism>
<feature type="region of interest" description="Disordered" evidence="1">
    <location>
        <begin position="90"/>
        <end position="133"/>
    </location>
</feature>
<feature type="compositionally biased region" description="Basic and acidic residues" evidence="1">
    <location>
        <begin position="113"/>
        <end position="133"/>
    </location>
</feature>
<feature type="signal peptide" evidence="2">
    <location>
        <begin position="1"/>
        <end position="27"/>
    </location>
</feature>
<comment type="caution">
    <text evidence="3">The sequence shown here is derived from an EMBL/GenBank/DDBJ whole genome shotgun (WGS) entry which is preliminary data.</text>
</comment>
<dbReference type="AlphaFoldDB" id="A0A930YF58"/>
<dbReference type="EMBL" id="JADKPN010000009">
    <property type="protein sequence ID" value="MBF4764458.1"/>
    <property type="molecule type" value="Genomic_DNA"/>
</dbReference>
<keyword evidence="4" id="KW-1185">Reference proteome</keyword>
<evidence type="ECO:0000313" key="4">
    <source>
        <dbReference type="Proteomes" id="UP000640489"/>
    </source>
</evidence>